<name>A0A4R0GL37_9ACTN</name>
<dbReference type="InterPro" id="IPR012349">
    <property type="entry name" value="Split_barrel_FMN-bd"/>
</dbReference>
<dbReference type="RefSeq" id="WP_131303970.1">
    <property type="nucleotide sequence ID" value="NZ_SJJR01000007.1"/>
</dbReference>
<dbReference type="InterPro" id="IPR017972">
    <property type="entry name" value="Cyt_P450_CS"/>
</dbReference>
<keyword evidence="2" id="KW-0560">Oxidoreductase</keyword>
<protein>
    <submittedName>
        <fullName evidence="3">Nitroreductase family deazaflavin-dependent oxidoreductase</fullName>
    </submittedName>
</protein>
<dbReference type="GO" id="GO:0005506">
    <property type="term" value="F:iron ion binding"/>
    <property type="evidence" value="ECO:0007669"/>
    <property type="project" value="InterPro"/>
</dbReference>
<dbReference type="NCBIfam" id="TIGR00026">
    <property type="entry name" value="hi_GC_TIGR00026"/>
    <property type="match status" value="1"/>
</dbReference>
<keyword evidence="2" id="KW-0503">Monooxygenase</keyword>
<dbReference type="PANTHER" id="PTHR46696:SF1">
    <property type="entry name" value="CYTOCHROME P450 YJIB-RELATED"/>
    <property type="match status" value="1"/>
</dbReference>
<dbReference type="PRINTS" id="PR00359">
    <property type="entry name" value="BP450"/>
</dbReference>
<gene>
    <name evidence="3" type="ORF">E0H26_13690</name>
</gene>
<dbReference type="CDD" id="cd00302">
    <property type="entry name" value="cytochrome_P450"/>
    <property type="match status" value="1"/>
</dbReference>
<keyword evidence="2" id="KW-0408">Iron</keyword>
<dbReference type="GO" id="GO:0020037">
    <property type="term" value="F:heme binding"/>
    <property type="evidence" value="ECO:0007669"/>
    <property type="project" value="InterPro"/>
</dbReference>
<comment type="similarity">
    <text evidence="1 2">Belongs to the cytochrome P450 family.</text>
</comment>
<dbReference type="GO" id="GO:0004497">
    <property type="term" value="F:monooxygenase activity"/>
    <property type="evidence" value="ECO:0007669"/>
    <property type="project" value="UniProtKB-KW"/>
</dbReference>
<proteinExistence type="inferred from homology"/>
<evidence type="ECO:0000313" key="3">
    <source>
        <dbReference type="EMBL" id="TCB97302.1"/>
    </source>
</evidence>
<dbReference type="Gene3D" id="1.10.630.10">
    <property type="entry name" value="Cytochrome P450"/>
    <property type="match status" value="1"/>
</dbReference>
<dbReference type="OrthoDB" id="54272at2"/>
<keyword evidence="4" id="KW-1185">Reference proteome</keyword>
<evidence type="ECO:0000256" key="1">
    <source>
        <dbReference type="ARBA" id="ARBA00010617"/>
    </source>
</evidence>
<keyword evidence="2" id="KW-0479">Metal-binding</keyword>
<sequence>MTVQPRAEWERKIKVGRSGLAPGCPAHAHSDSVWHIQDFATAQRLLRDLRTRQGGFGVEHADKFPAKMRQPVTWRDGEEHREHRRQTARYFAPRRVDTTYQAMIEWMAQDQCAVLLRNGRADLSELAFSLSVAVVGQVLGLTEGGAGLATRLDRIFKDLDVVPGWANPQAVRRQAAAAYNMGAFYRSDVRPAIAVRRVQRRDDLISHLIDEGCTNGEILGECVTYAGAGMVTTREFITVAAWHLLSDDELRASYSGGDRDNRMTILQEILRLEPVVANLARWTTGPMEFDSPTGPVAVPVGTRLDIDVAAANLDASAVGECPGQLRPGRQMAAGVAEVGLAFGDGPHRCPGAHIAMAETEIFLTKLLALPQVRMIAPPSASLRPEFASYAMSGLQVAVGPTDHQRRTPRTNGRAKIPIAAGSRQRPEGEASDTNEHYIAPSWATQHMFNRVVGQLSRRGISLFGARELAVRGRRSGQWRTTPVGLVELQGRRYILSATGNSQWVRNLRAAGTGELRLGSRAEPFRARELPEQERLPVLRAYLTNRWKSEVERLFDGVGSDASDDELRAIVPKHPVFEILPLT</sequence>
<accession>A0A4R0GL37</accession>
<dbReference type="Pfam" id="PF00067">
    <property type="entry name" value="p450"/>
    <property type="match status" value="1"/>
</dbReference>
<dbReference type="InterPro" id="IPR004378">
    <property type="entry name" value="F420H2_quin_Rdtase"/>
</dbReference>
<dbReference type="PANTHER" id="PTHR46696">
    <property type="entry name" value="P450, PUTATIVE (EUROFUNG)-RELATED"/>
    <property type="match status" value="1"/>
</dbReference>
<dbReference type="GO" id="GO:0016705">
    <property type="term" value="F:oxidoreductase activity, acting on paired donors, with incorporation or reduction of molecular oxygen"/>
    <property type="evidence" value="ECO:0007669"/>
    <property type="project" value="InterPro"/>
</dbReference>
<organism evidence="3 4">
    <name type="scientific">Micromonospora zingiberis</name>
    <dbReference type="NCBI Taxonomy" id="2053011"/>
    <lineage>
        <taxon>Bacteria</taxon>
        <taxon>Bacillati</taxon>
        <taxon>Actinomycetota</taxon>
        <taxon>Actinomycetes</taxon>
        <taxon>Micromonosporales</taxon>
        <taxon>Micromonosporaceae</taxon>
        <taxon>Micromonospora</taxon>
    </lineage>
</organism>
<dbReference type="PROSITE" id="PS00086">
    <property type="entry name" value="CYTOCHROME_P450"/>
    <property type="match status" value="1"/>
</dbReference>
<dbReference type="EMBL" id="SJJR01000007">
    <property type="protein sequence ID" value="TCB97302.1"/>
    <property type="molecule type" value="Genomic_DNA"/>
</dbReference>
<dbReference type="InterPro" id="IPR002397">
    <property type="entry name" value="Cyt_P450_B"/>
</dbReference>
<dbReference type="Gene3D" id="2.30.110.10">
    <property type="entry name" value="Electron Transport, Fmn-binding Protein, Chain A"/>
    <property type="match status" value="1"/>
</dbReference>
<evidence type="ECO:0000256" key="2">
    <source>
        <dbReference type="RuleBase" id="RU000461"/>
    </source>
</evidence>
<comment type="caution">
    <text evidence="3">The sequence shown here is derived from an EMBL/GenBank/DDBJ whole genome shotgun (WGS) entry which is preliminary data.</text>
</comment>
<dbReference type="InterPro" id="IPR001128">
    <property type="entry name" value="Cyt_P450"/>
</dbReference>
<dbReference type="AlphaFoldDB" id="A0A4R0GL37"/>
<dbReference type="Pfam" id="PF04075">
    <property type="entry name" value="F420H2_quin_red"/>
    <property type="match status" value="1"/>
</dbReference>
<keyword evidence="2" id="KW-0349">Heme</keyword>
<dbReference type="Proteomes" id="UP000292274">
    <property type="component" value="Unassembled WGS sequence"/>
</dbReference>
<dbReference type="InterPro" id="IPR036396">
    <property type="entry name" value="Cyt_P450_sf"/>
</dbReference>
<reference evidence="3 4" key="1">
    <citation type="submission" date="2019-02" db="EMBL/GenBank/DDBJ databases">
        <title>Jishengella sp. nov., isolated from a root of Zingiber montanum.</title>
        <authorList>
            <person name="Kuncharoen N."/>
            <person name="Kudo T."/>
            <person name="Masahiro Y."/>
            <person name="Ohkuma M."/>
            <person name="Tanasupawat S."/>
        </authorList>
    </citation>
    <scope>NUCLEOTIDE SEQUENCE [LARGE SCALE GENOMIC DNA]</scope>
    <source>
        <strain evidence="3 4">PLAI 1-1</strain>
    </source>
</reference>
<dbReference type="SUPFAM" id="SSF48264">
    <property type="entry name" value="Cytochrome P450"/>
    <property type="match status" value="1"/>
</dbReference>
<evidence type="ECO:0000313" key="4">
    <source>
        <dbReference type="Proteomes" id="UP000292274"/>
    </source>
</evidence>